<name>A0A8X8XPQ9_SALSN</name>
<evidence type="ECO:0000256" key="9">
    <source>
        <dbReference type="RuleBase" id="RU369094"/>
    </source>
</evidence>
<protein>
    <recommendedName>
        <fullName evidence="9">Dof zinc finger protein</fullName>
    </recommendedName>
</protein>
<feature type="domain" description="Dof-type" evidence="11">
    <location>
        <begin position="29"/>
        <end position="83"/>
    </location>
</feature>
<feature type="region of interest" description="Disordered" evidence="10">
    <location>
        <begin position="159"/>
        <end position="257"/>
    </location>
</feature>
<keyword evidence="7 8" id="KW-0539">Nucleus</keyword>
<keyword evidence="4 9" id="KW-0805">Transcription regulation</keyword>
<comment type="function">
    <text evidence="9">Transcription factor that binds specifically to a 5'-AA[AG]G-3' consensus core sequence.</text>
</comment>
<keyword evidence="3 9" id="KW-0862">Zinc</keyword>
<organism evidence="12">
    <name type="scientific">Salvia splendens</name>
    <name type="common">Scarlet sage</name>
    <dbReference type="NCBI Taxonomy" id="180675"/>
    <lineage>
        <taxon>Eukaryota</taxon>
        <taxon>Viridiplantae</taxon>
        <taxon>Streptophyta</taxon>
        <taxon>Embryophyta</taxon>
        <taxon>Tracheophyta</taxon>
        <taxon>Spermatophyta</taxon>
        <taxon>Magnoliopsida</taxon>
        <taxon>eudicotyledons</taxon>
        <taxon>Gunneridae</taxon>
        <taxon>Pentapetalae</taxon>
        <taxon>asterids</taxon>
        <taxon>lamiids</taxon>
        <taxon>Lamiales</taxon>
        <taxon>Lamiaceae</taxon>
        <taxon>Nepetoideae</taxon>
        <taxon>Mentheae</taxon>
        <taxon>Salviinae</taxon>
        <taxon>Salvia</taxon>
        <taxon>Salvia subgen. Calosphace</taxon>
        <taxon>core Calosphace</taxon>
    </lineage>
</organism>
<feature type="compositionally biased region" description="Low complexity" evidence="10">
    <location>
        <begin position="213"/>
        <end position="228"/>
    </location>
</feature>
<evidence type="ECO:0000256" key="6">
    <source>
        <dbReference type="ARBA" id="ARBA00023163"/>
    </source>
</evidence>
<dbReference type="AlphaFoldDB" id="A0A8X8XPQ9"/>
<evidence type="ECO:0000256" key="1">
    <source>
        <dbReference type="ARBA" id="ARBA00022723"/>
    </source>
</evidence>
<dbReference type="InterPro" id="IPR003851">
    <property type="entry name" value="Znf_Dof"/>
</dbReference>
<reference evidence="12" key="1">
    <citation type="submission" date="2018-01" db="EMBL/GenBank/DDBJ databases">
        <authorList>
            <person name="Mao J.F."/>
        </authorList>
    </citation>
    <scope>NUCLEOTIDE SEQUENCE</scope>
    <source>
        <strain evidence="12">Huo1</strain>
        <tissue evidence="12">Leaf</tissue>
    </source>
</reference>
<feature type="compositionally biased region" description="Pro residues" evidence="10">
    <location>
        <begin position="163"/>
        <end position="176"/>
    </location>
</feature>
<reference evidence="12" key="2">
    <citation type="submission" date="2020-08" db="EMBL/GenBank/DDBJ databases">
        <title>Plant Genome Project.</title>
        <authorList>
            <person name="Zhang R.-G."/>
        </authorList>
    </citation>
    <scope>NUCLEOTIDE SEQUENCE</scope>
    <source>
        <strain evidence="12">Huo1</strain>
        <tissue evidence="12">Leaf</tissue>
    </source>
</reference>
<evidence type="ECO:0000256" key="5">
    <source>
        <dbReference type="ARBA" id="ARBA00023125"/>
    </source>
</evidence>
<evidence type="ECO:0000313" key="12">
    <source>
        <dbReference type="EMBL" id="KAG6416602.1"/>
    </source>
</evidence>
<dbReference type="Proteomes" id="UP000298416">
    <property type="component" value="Unassembled WGS sequence"/>
</dbReference>
<dbReference type="PANTHER" id="PTHR31992">
    <property type="entry name" value="DOF ZINC FINGER PROTEIN DOF1.4-RELATED"/>
    <property type="match status" value="1"/>
</dbReference>
<evidence type="ECO:0000256" key="3">
    <source>
        <dbReference type="ARBA" id="ARBA00022833"/>
    </source>
</evidence>
<evidence type="ECO:0000313" key="13">
    <source>
        <dbReference type="Proteomes" id="UP000298416"/>
    </source>
</evidence>
<dbReference type="Pfam" id="PF02701">
    <property type="entry name" value="Zn_ribbon_Dof"/>
    <property type="match status" value="1"/>
</dbReference>
<dbReference type="EMBL" id="PNBA02000008">
    <property type="protein sequence ID" value="KAG6416602.1"/>
    <property type="molecule type" value="Genomic_DNA"/>
</dbReference>
<accession>A0A8X8XPQ9</accession>
<dbReference type="OrthoDB" id="1927254at2759"/>
<dbReference type="GO" id="GO:0003677">
    <property type="term" value="F:DNA binding"/>
    <property type="evidence" value="ECO:0007669"/>
    <property type="project" value="UniProtKB-UniRule"/>
</dbReference>
<feature type="region of interest" description="Disordered" evidence="10">
    <location>
        <begin position="74"/>
        <end position="94"/>
    </location>
</feature>
<evidence type="ECO:0000256" key="7">
    <source>
        <dbReference type="ARBA" id="ARBA00023242"/>
    </source>
</evidence>
<keyword evidence="5 8" id="KW-0238">DNA-binding</keyword>
<dbReference type="InterPro" id="IPR045174">
    <property type="entry name" value="Dof"/>
</dbReference>
<feature type="compositionally biased region" description="Basic and acidic residues" evidence="10">
    <location>
        <begin position="1"/>
        <end position="20"/>
    </location>
</feature>
<feature type="region of interest" description="Disordered" evidence="10">
    <location>
        <begin position="1"/>
        <end position="31"/>
    </location>
</feature>
<keyword evidence="13" id="KW-1185">Reference proteome</keyword>
<evidence type="ECO:0000259" key="11">
    <source>
        <dbReference type="PROSITE" id="PS50884"/>
    </source>
</evidence>
<dbReference type="GO" id="GO:0008270">
    <property type="term" value="F:zinc ion binding"/>
    <property type="evidence" value="ECO:0007669"/>
    <property type="project" value="UniProtKB-KW"/>
</dbReference>
<dbReference type="PROSITE" id="PS50884">
    <property type="entry name" value="ZF_DOF_2"/>
    <property type="match status" value="1"/>
</dbReference>
<sequence length="257" mass="28184">MEEHRRNDLQKQPDQPRLKPPEMLPPPPQKCPRCDSTNTKFCYYNNYSLSQPRYFCKSCRRYWTHGGTLRNVPVGGGFRKSKRPRPSPFENEDQPVLAAIPPHTLAALSAAHMRQPFPPAMGAGPTYYRGATFLSTLAAMQSVPPGINQAAARGQYNAVSLRPPAPLPPPPAPPPQQHQFPLQNDQYNFHRQDSLTNPARPPRPQTFINTNRGTPAAPATTTTSPGTSLSFWNGDGDGDSDDLAGLSFAAGFDPSSP</sequence>
<evidence type="ECO:0000256" key="10">
    <source>
        <dbReference type="SAM" id="MobiDB-lite"/>
    </source>
</evidence>
<evidence type="ECO:0000256" key="2">
    <source>
        <dbReference type="ARBA" id="ARBA00022771"/>
    </source>
</evidence>
<dbReference type="PANTHER" id="PTHR31992:SF221">
    <property type="entry name" value="DOF ZINC FINGER PROTEIN DOF3.2-RELATED"/>
    <property type="match status" value="1"/>
</dbReference>
<comment type="subcellular location">
    <subcellularLocation>
        <location evidence="8 9">Nucleus</location>
    </subcellularLocation>
</comment>
<dbReference type="PROSITE" id="PS01361">
    <property type="entry name" value="ZF_DOF_1"/>
    <property type="match status" value="1"/>
</dbReference>
<proteinExistence type="predicted"/>
<evidence type="ECO:0000256" key="4">
    <source>
        <dbReference type="ARBA" id="ARBA00023015"/>
    </source>
</evidence>
<keyword evidence="1 9" id="KW-0479">Metal-binding</keyword>
<dbReference type="GO" id="GO:0005634">
    <property type="term" value="C:nucleus"/>
    <property type="evidence" value="ECO:0007669"/>
    <property type="project" value="UniProtKB-SubCell"/>
</dbReference>
<gene>
    <name evidence="12" type="ORF">SASPL_124035</name>
</gene>
<keyword evidence="2 8" id="KW-0863">Zinc-finger</keyword>
<comment type="caution">
    <text evidence="12">The sequence shown here is derived from an EMBL/GenBank/DDBJ whole genome shotgun (WGS) entry which is preliminary data.</text>
</comment>
<keyword evidence="6 9" id="KW-0804">Transcription</keyword>
<evidence type="ECO:0000256" key="8">
    <source>
        <dbReference type="PROSITE-ProRule" id="PRU00071"/>
    </source>
</evidence>
<dbReference type="GO" id="GO:0003700">
    <property type="term" value="F:DNA-binding transcription factor activity"/>
    <property type="evidence" value="ECO:0007669"/>
    <property type="project" value="UniProtKB-UniRule"/>
</dbReference>